<dbReference type="Proteomes" id="UP000324800">
    <property type="component" value="Unassembled WGS sequence"/>
</dbReference>
<reference evidence="2 3" key="1">
    <citation type="submission" date="2019-03" db="EMBL/GenBank/DDBJ databases">
        <title>Single cell metagenomics reveals metabolic interactions within the superorganism composed of flagellate Streblomastix strix and complex community of Bacteroidetes bacteria on its surface.</title>
        <authorList>
            <person name="Treitli S.C."/>
            <person name="Kolisko M."/>
            <person name="Husnik F."/>
            <person name="Keeling P."/>
            <person name="Hampl V."/>
        </authorList>
    </citation>
    <scope>NUCLEOTIDE SEQUENCE [LARGE SCALE GENOMIC DNA]</scope>
    <source>
        <strain evidence="2">ST1C</strain>
    </source>
</reference>
<comment type="caution">
    <text evidence="2">The sequence shown here is derived from an EMBL/GenBank/DDBJ whole genome shotgun (WGS) entry which is preliminary data.</text>
</comment>
<gene>
    <name evidence="2" type="ORF">EZS28_001255</name>
</gene>
<sequence length="160" mass="17166">MYLQQLNEGAGGGALGIIICVEGKIKGAGAFGVGAGSRFITVNLKTAETEHDYDYQLLFSFHIQYGTVDSAMIDKFEDGDEEEDEYDSDIDLYALDDQSVLNCELEIDFTGFEAIGKTFVSEDKGGTNGKSGGFGGGNGVGYLSESDDEEDDMEYLLSNG</sequence>
<protein>
    <submittedName>
        <fullName evidence="2">Uncharacterized protein</fullName>
    </submittedName>
</protein>
<evidence type="ECO:0000313" key="2">
    <source>
        <dbReference type="EMBL" id="KAA6403222.1"/>
    </source>
</evidence>
<feature type="compositionally biased region" description="Gly residues" evidence="1">
    <location>
        <begin position="126"/>
        <end position="140"/>
    </location>
</feature>
<organism evidence="2 3">
    <name type="scientific">Streblomastix strix</name>
    <dbReference type="NCBI Taxonomy" id="222440"/>
    <lineage>
        <taxon>Eukaryota</taxon>
        <taxon>Metamonada</taxon>
        <taxon>Preaxostyla</taxon>
        <taxon>Oxymonadida</taxon>
        <taxon>Streblomastigidae</taxon>
        <taxon>Streblomastix</taxon>
    </lineage>
</organism>
<feature type="region of interest" description="Disordered" evidence="1">
    <location>
        <begin position="123"/>
        <end position="160"/>
    </location>
</feature>
<dbReference type="AlphaFoldDB" id="A0A5J4X8M3"/>
<evidence type="ECO:0000313" key="3">
    <source>
        <dbReference type="Proteomes" id="UP000324800"/>
    </source>
</evidence>
<proteinExistence type="predicted"/>
<accession>A0A5J4X8M3</accession>
<dbReference type="EMBL" id="SNRW01000125">
    <property type="protein sequence ID" value="KAA6403222.1"/>
    <property type="molecule type" value="Genomic_DNA"/>
</dbReference>
<name>A0A5J4X8M3_9EUKA</name>
<feature type="compositionally biased region" description="Acidic residues" evidence="1">
    <location>
        <begin position="145"/>
        <end position="154"/>
    </location>
</feature>
<evidence type="ECO:0000256" key="1">
    <source>
        <dbReference type="SAM" id="MobiDB-lite"/>
    </source>
</evidence>